<dbReference type="InterPro" id="IPR001753">
    <property type="entry name" value="Enoyl-CoA_hydra/iso"/>
</dbReference>
<protein>
    <submittedName>
        <fullName evidence="3">Enoyl-CoA hydratase/isomerase family protein</fullName>
    </submittedName>
</protein>
<dbReference type="InterPro" id="IPR018376">
    <property type="entry name" value="Enoyl-CoA_hyd/isom_CS"/>
</dbReference>
<evidence type="ECO:0000313" key="3">
    <source>
        <dbReference type="EMBL" id="MEI9400688.1"/>
    </source>
</evidence>
<dbReference type="Pfam" id="PF00378">
    <property type="entry name" value="ECH_1"/>
    <property type="match status" value="1"/>
</dbReference>
<sequence length="262" mass="27907">MSHLTCTIDNRVATITLDNAPQNRIGDQMVEELAAAIAQIANSDARAVLLRGAGPDFSFGGDIRLWPDRSRSALRGTFERYMEVFNRFEQLPLPVVAAVNGLCFGGGLELALRADVLFASDTARFGHPEQTLGIVTLLGGIYRVAERAGRARAAEWALTSEQIPASVMERAGIVNRVVADDELLAQAQAFVDKLAKGPTRAFAAHKALLRAWANGGVAAADEIMFDIAMPVFDSQDATGGIASAVDALKAGKPRPSFPFKGA</sequence>
<dbReference type="CDD" id="cd06558">
    <property type="entry name" value="crotonase-like"/>
    <property type="match status" value="1"/>
</dbReference>
<dbReference type="SUPFAM" id="SSF52096">
    <property type="entry name" value="ClpP/crotonase"/>
    <property type="match status" value="1"/>
</dbReference>
<keyword evidence="4" id="KW-1185">Reference proteome</keyword>
<reference evidence="3 4" key="1">
    <citation type="submission" date="2022-12" db="EMBL/GenBank/DDBJ databases">
        <authorList>
            <person name="Muema E."/>
        </authorList>
    </citation>
    <scope>NUCLEOTIDE SEQUENCE [LARGE SCALE GENOMIC DNA]</scope>
    <source>
        <strain evidence="4">1330</strain>
    </source>
</reference>
<gene>
    <name evidence="3" type="ORF">O7A05_00495</name>
</gene>
<comment type="caution">
    <text evidence="3">The sequence shown here is derived from an EMBL/GenBank/DDBJ whole genome shotgun (WGS) entry which is preliminary data.</text>
</comment>
<dbReference type="PANTHER" id="PTHR11941">
    <property type="entry name" value="ENOYL-COA HYDRATASE-RELATED"/>
    <property type="match status" value="1"/>
</dbReference>
<comment type="similarity">
    <text evidence="1 2">Belongs to the enoyl-CoA hydratase/isomerase family.</text>
</comment>
<dbReference type="Proteomes" id="UP001366503">
    <property type="component" value="Unassembled WGS sequence"/>
</dbReference>
<name>A0ABU8K674_9HYPH</name>
<dbReference type="InterPro" id="IPR029045">
    <property type="entry name" value="ClpP/crotonase-like_dom_sf"/>
</dbReference>
<dbReference type="Gene3D" id="3.90.226.10">
    <property type="entry name" value="2-enoyl-CoA Hydratase, Chain A, domain 1"/>
    <property type="match status" value="1"/>
</dbReference>
<accession>A0ABU8K674</accession>
<dbReference type="RefSeq" id="WP_337090993.1">
    <property type="nucleotide sequence ID" value="NZ_JAPYKO010000001.1"/>
</dbReference>
<organism evidence="3 4">
    <name type="scientific">Mesorhizobium argentiipisi</name>
    <dbReference type="NCBI Taxonomy" id="3015175"/>
    <lineage>
        <taxon>Bacteria</taxon>
        <taxon>Pseudomonadati</taxon>
        <taxon>Pseudomonadota</taxon>
        <taxon>Alphaproteobacteria</taxon>
        <taxon>Hyphomicrobiales</taxon>
        <taxon>Phyllobacteriaceae</taxon>
        <taxon>Mesorhizobium</taxon>
    </lineage>
</organism>
<dbReference type="EMBL" id="JAPYKO010000001">
    <property type="protein sequence ID" value="MEI9400688.1"/>
    <property type="molecule type" value="Genomic_DNA"/>
</dbReference>
<evidence type="ECO:0000256" key="1">
    <source>
        <dbReference type="ARBA" id="ARBA00005254"/>
    </source>
</evidence>
<dbReference type="PROSITE" id="PS00166">
    <property type="entry name" value="ENOYL_COA_HYDRATASE"/>
    <property type="match status" value="1"/>
</dbReference>
<proteinExistence type="inferred from homology"/>
<evidence type="ECO:0000256" key="2">
    <source>
        <dbReference type="RuleBase" id="RU003707"/>
    </source>
</evidence>
<evidence type="ECO:0000313" key="4">
    <source>
        <dbReference type="Proteomes" id="UP001366503"/>
    </source>
</evidence>
<dbReference type="PANTHER" id="PTHR11941:SF54">
    <property type="entry name" value="ENOYL-COA HYDRATASE, MITOCHONDRIAL"/>
    <property type="match status" value="1"/>
</dbReference>